<comment type="caution">
    <text evidence="2">The sequence shown here is derived from an EMBL/GenBank/DDBJ whole genome shotgun (WGS) entry which is preliminary data.</text>
</comment>
<dbReference type="EC" id="1.-.-.-" evidence="2"/>
<dbReference type="InterPro" id="IPR036291">
    <property type="entry name" value="NAD(P)-bd_dom_sf"/>
</dbReference>
<dbReference type="Proteomes" id="UP001612741">
    <property type="component" value="Unassembled WGS sequence"/>
</dbReference>
<sequence>MRAALVRKFGGPEAVEIAEVPLPEPGPGQVRVKVAAAALNPVDAGVRAGAFGGEGPLGLGWDVAGTIDALGPDAATTLDVLGPDAATTLDVLGPDTAGTIDALGRGSAGWVVGDRVIGLAYGPRKPLGTHADYAVLDASAVAAAPRSADAVDAATLPLNALAAAQALDLLALAPGDRLLVTGAAGALGGFAVQLGRLRGLEVTAMAGDADEELVRALGAGGFVPRTARPEPVDGVLDAAVIGAAALRFARDGGAYAGVIPGAEPAPERSVRVGAVEVSPDGARLAELVHLVERGHLALRVAGTYPLDEAGHAHARFALGGLRGRLVLVP</sequence>
<dbReference type="Gene3D" id="3.90.180.10">
    <property type="entry name" value="Medium-chain alcohol dehydrogenases, catalytic domain"/>
    <property type="match status" value="2"/>
</dbReference>
<proteinExistence type="predicted"/>
<dbReference type="InterPro" id="IPR013154">
    <property type="entry name" value="ADH-like_N"/>
</dbReference>
<dbReference type="SUPFAM" id="SSF51735">
    <property type="entry name" value="NAD(P)-binding Rossmann-fold domains"/>
    <property type="match status" value="1"/>
</dbReference>
<keyword evidence="2" id="KW-0560">Oxidoreductase</keyword>
<dbReference type="InterPro" id="IPR020843">
    <property type="entry name" value="ER"/>
</dbReference>
<organism evidence="2 3">
    <name type="scientific">Nonomuraea typhae</name>
    <dbReference type="NCBI Taxonomy" id="2603600"/>
    <lineage>
        <taxon>Bacteria</taxon>
        <taxon>Bacillati</taxon>
        <taxon>Actinomycetota</taxon>
        <taxon>Actinomycetes</taxon>
        <taxon>Streptosporangiales</taxon>
        <taxon>Streptosporangiaceae</taxon>
        <taxon>Nonomuraea</taxon>
    </lineage>
</organism>
<dbReference type="Gene3D" id="3.40.50.720">
    <property type="entry name" value="NAD(P)-binding Rossmann-like Domain"/>
    <property type="match status" value="1"/>
</dbReference>
<evidence type="ECO:0000313" key="2">
    <source>
        <dbReference type="EMBL" id="MFI6498348.1"/>
    </source>
</evidence>
<gene>
    <name evidence="2" type="ORF">ACIBG2_13230</name>
</gene>
<dbReference type="RefSeq" id="WP_397081599.1">
    <property type="nucleotide sequence ID" value="NZ_JBITGY010000003.1"/>
</dbReference>
<dbReference type="SMART" id="SM00829">
    <property type="entry name" value="PKS_ER"/>
    <property type="match status" value="1"/>
</dbReference>
<dbReference type="EMBL" id="JBITGY010000003">
    <property type="protein sequence ID" value="MFI6498348.1"/>
    <property type="molecule type" value="Genomic_DNA"/>
</dbReference>
<name>A0ABW7YST8_9ACTN</name>
<reference evidence="2 3" key="1">
    <citation type="submission" date="2024-10" db="EMBL/GenBank/DDBJ databases">
        <title>The Natural Products Discovery Center: Release of the First 8490 Sequenced Strains for Exploring Actinobacteria Biosynthetic Diversity.</title>
        <authorList>
            <person name="Kalkreuter E."/>
            <person name="Kautsar S.A."/>
            <person name="Yang D."/>
            <person name="Bader C.D."/>
            <person name="Teijaro C.N."/>
            <person name="Fluegel L."/>
            <person name="Davis C.M."/>
            <person name="Simpson J.R."/>
            <person name="Lauterbach L."/>
            <person name="Steele A.D."/>
            <person name="Gui C."/>
            <person name="Meng S."/>
            <person name="Li G."/>
            <person name="Viehrig K."/>
            <person name="Ye F."/>
            <person name="Su P."/>
            <person name="Kiefer A.F."/>
            <person name="Nichols A."/>
            <person name="Cepeda A.J."/>
            <person name="Yan W."/>
            <person name="Fan B."/>
            <person name="Jiang Y."/>
            <person name="Adhikari A."/>
            <person name="Zheng C.-J."/>
            <person name="Schuster L."/>
            <person name="Cowan T.M."/>
            <person name="Smanski M.J."/>
            <person name="Chevrette M.G."/>
            <person name="De Carvalho L.P.S."/>
            <person name="Shen B."/>
        </authorList>
    </citation>
    <scope>NUCLEOTIDE SEQUENCE [LARGE SCALE GENOMIC DNA]</scope>
    <source>
        <strain evidence="2 3">NPDC050545</strain>
    </source>
</reference>
<dbReference type="InterPro" id="IPR011032">
    <property type="entry name" value="GroES-like_sf"/>
</dbReference>
<keyword evidence="3" id="KW-1185">Reference proteome</keyword>
<dbReference type="Pfam" id="PF13602">
    <property type="entry name" value="ADH_zinc_N_2"/>
    <property type="match status" value="1"/>
</dbReference>
<dbReference type="GO" id="GO:0016491">
    <property type="term" value="F:oxidoreductase activity"/>
    <property type="evidence" value="ECO:0007669"/>
    <property type="project" value="UniProtKB-KW"/>
</dbReference>
<accession>A0ABW7YST8</accession>
<dbReference type="Pfam" id="PF08240">
    <property type="entry name" value="ADH_N"/>
    <property type="match status" value="1"/>
</dbReference>
<evidence type="ECO:0000259" key="1">
    <source>
        <dbReference type="SMART" id="SM00829"/>
    </source>
</evidence>
<dbReference type="PANTHER" id="PTHR43482">
    <property type="entry name" value="PROTEIN AST1-RELATED"/>
    <property type="match status" value="1"/>
</dbReference>
<protein>
    <submittedName>
        <fullName evidence="2">NADP-dependent oxidoreductase</fullName>
        <ecNumber evidence="2">1.-.-.-</ecNumber>
    </submittedName>
</protein>
<evidence type="ECO:0000313" key="3">
    <source>
        <dbReference type="Proteomes" id="UP001612741"/>
    </source>
</evidence>
<dbReference type="PANTHER" id="PTHR43482:SF1">
    <property type="entry name" value="PROTEIN AST1-RELATED"/>
    <property type="match status" value="1"/>
</dbReference>
<dbReference type="InterPro" id="IPR052585">
    <property type="entry name" value="Lipid_raft_assoc_Zn_ADH"/>
</dbReference>
<dbReference type="SUPFAM" id="SSF50129">
    <property type="entry name" value="GroES-like"/>
    <property type="match status" value="1"/>
</dbReference>
<feature type="domain" description="Enoyl reductase (ER)" evidence="1">
    <location>
        <begin position="10"/>
        <end position="327"/>
    </location>
</feature>
<dbReference type="CDD" id="cd05289">
    <property type="entry name" value="MDR_like_2"/>
    <property type="match status" value="1"/>
</dbReference>